<evidence type="ECO:0000256" key="1">
    <source>
        <dbReference type="SAM" id="MobiDB-lite"/>
    </source>
</evidence>
<feature type="compositionally biased region" description="Basic and acidic residues" evidence="1">
    <location>
        <begin position="51"/>
        <end position="62"/>
    </location>
</feature>
<gene>
    <name evidence="2" type="ORF">CgunFtcFv8_002324</name>
</gene>
<dbReference type="EMBL" id="JAURVH010001530">
    <property type="protein sequence ID" value="KAK5906459.1"/>
    <property type="molecule type" value="Genomic_DNA"/>
</dbReference>
<comment type="caution">
    <text evidence="2">The sequence shown here is derived from an EMBL/GenBank/DDBJ whole genome shotgun (WGS) entry which is preliminary data.</text>
</comment>
<evidence type="ECO:0000313" key="3">
    <source>
        <dbReference type="Proteomes" id="UP001331515"/>
    </source>
</evidence>
<proteinExistence type="predicted"/>
<protein>
    <submittedName>
        <fullName evidence="2">Uncharacterized protein</fullName>
    </submittedName>
</protein>
<evidence type="ECO:0000313" key="2">
    <source>
        <dbReference type="EMBL" id="KAK5906459.1"/>
    </source>
</evidence>
<keyword evidence="3" id="KW-1185">Reference proteome</keyword>
<feature type="region of interest" description="Disordered" evidence="1">
    <location>
        <begin position="50"/>
        <end position="76"/>
    </location>
</feature>
<organism evidence="2 3">
    <name type="scientific">Champsocephalus gunnari</name>
    <name type="common">Mackerel icefish</name>
    <dbReference type="NCBI Taxonomy" id="52237"/>
    <lineage>
        <taxon>Eukaryota</taxon>
        <taxon>Metazoa</taxon>
        <taxon>Chordata</taxon>
        <taxon>Craniata</taxon>
        <taxon>Vertebrata</taxon>
        <taxon>Euteleostomi</taxon>
        <taxon>Actinopterygii</taxon>
        <taxon>Neopterygii</taxon>
        <taxon>Teleostei</taxon>
        <taxon>Neoteleostei</taxon>
        <taxon>Acanthomorphata</taxon>
        <taxon>Eupercaria</taxon>
        <taxon>Perciformes</taxon>
        <taxon>Notothenioidei</taxon>
        <taxon>Channichthyidae</taxon>
        <taxon>Champsocephalus</taxon>
    </lineage>
</organism>
<name>A0AAN8HBE8_CHAGU</name>
<dbReference type="AlphaFoldDB" id="A0AAN8HBE8"/>
<reference evidence="2 3" key="1">
    <citation type="journal article" date="2023" name="Mol. Biol. Evol.">
        <title>Genomics of Secondarily Temperate Adaptation in the Only Non-Antarctic Icefish.</title>
        <authorList>
            <person name="Rivera-Colon A.G."/>
            <person name="Rayamajhi N."/>
            <person name="Minhas B.F."/>
            <person name="Madrigal G."/>
            <person name="Bilyk K.T."/>
            <person name="Yoon V."/>
            <person name="Hune M."/>
            <person name="Gregory S."/>
            <person name="Cheng C.H.C."/>
            <person name="Catchen J.M."/>
        </authorList>
    </citation>
    <scope>NUCLEOTIDE SEQUENCE [LARGE SCALE GENOMIC DNA]</scope>
    <source>
        <tissue evidence="2">White muscle</tissue>
    </source>
</reference>
<dbReference type="Proteomes" id="UP001331515">
    <property type="component" value="Unassembled WGS sequence"/>
</dbReference>
<accession>A0AAN8HBE8</accession>
<sequence>MECLRPILGHLIQVRGFNIPVTVPAEAVKGDEQQLVGGALVWCSSTGRASTKAEDSKAEQQHDGGLSPETPLVNSV</sequence>